<keyword evidence="1" id="KW-0472">Membrane</keyword>
<feature type="transmembrane region" description="Helical" evidence="1">
    <location>
        <begin position="46"/>
        <end position="68"/>
    </location>
</feature>
<evidence type="ECO:0008006" key="4">
    <source>
        <dbReference type="Google" id="ProtNLM"/>
    </source>
</evidence>
<keyword evidence="3" id="KW-1185">Reference proteome</keyword>
<feature type="transmembrane region" description="Helical" evidence="1">
    <location>
        <begin position="77"/>
        <end position="94"/>
    </location>
</feature>
<organism evidence="2 3">
    <name type="scientific">Nocardioides eburneus</name>
    <dbReference type="NCBI Taxonomy" id="3231482"/>
    <lineage>
        <taxon>Bacteria</taxon>
        <taxon>Bacillati</taxon>
        <taxon>Actinomycetota</taxon>
        <taxon>Actinomycetes</taxon>
        <taxon>Propionibacteriales</taxon>
        <taxon>Nocardioidaceae</taxon>
        <taxon>Nocardioides</taxon>
    </lineage>
</organism>
<accession>A0ABV3ST54</accession>
<feature type="transmembrane region" description="Helical" evidence="1">
    <location>
        <begin position="106"/>
        <end position="129"/>
    </location>
</feature>
<feature type="transmembrane region" description="Helical" evidence="1">
    <location>
        <begin position="211"/>
        <end position="230"/>
    </location>
</feature>
<feature type="transmembrane region" description="Helical" evidence="1">
    <location>
        <begin position="141"/>
        <end position="162"/>
    </location>
</feature>
<keyword evidence="1" id="KW-1133">Transmembrane helix</keyword>
<sequence length="268" mass="28295">MTASGTEQTTYRYLRAALLALLLALAVSVAVETLRRGWETSLSSYYYTAAGPVFVGVLTSVGVCLIALRGGTDAEDVCLNLAGISAPMVAFVPTPEEGQAPDVHAIANNAATFWTVLAVGYAVVLVRGLRRRARGESWPSPWGAVGLVSTAAAWVVGVIWIALDEESFAAHAHALAAVFTFLPFAGVVVLNTDWGVRVVAGGPASRTRYDAAYWGIAGGMALVAVVFAALWAWDYALLGVEIGELALFAVFWVLQSLDLMKAAETSLE</sequence>
<evidence type="ECO:0000313" key="2">
    <source>
        <dbReference type="EMBL" id="MEX0426113.1"/>
    </source>
</evidence>
<proteinExistence type="predicted"/>
<name>A0ABV3ST54_9ACTN</name>
<reference evidence="2 3" key="1">
    <citation type="submission" date="2024-07" db="EMBL/GenBank/DDBJ databases">
        <authorList>
            <person name="Lee S."/>
            <person name="Kang M."/>
        </authorList>
    </citation>
    <scope>NUCLEOTIDE SEQUENCE [LARGE SCALE GENOMIC DNA]</scope>
    <source>
        <strain evidence="2 3">DS6</strain>
    </source>
</reference>
<keyword evidence="1" id="KW-0812">Transmembrane</keyword>
<dbReference type="Proteomes" id="UP001556631">
    <property type="component" value="Unassembled WGS sequence"/>
</dbReference>
<dbReference type="EMBL" id="JBFPJR010000001">
    <property type="protein sequence ID" value="MEX0426113.1"/>
    <property type="molecule type" value="Genomic_DNA"/>
</dbReference>
<evidence type="ECO:0000313" key="3">
    <source>
        <dbReference type="Proteomes" id="UP001556631"/>
    </source>
</evidence>
<evidence type="ECO:0000256" key="1">
    <source>
        <dbReference type="SAM" id="Phobius"/>
    </source>
</evidence>
<feature type="transmembrane region" description="Helical" evidence="1">
    <location>
        <begin position="236"/>
        <end position="254"/>
    </location>
</feature>
<comment type="caution">
    <text evidence="2">The sequence shown here is derived from an EMBL/GenBank/DDBJ whole genome shotgun (WGS) entry which is preliminary data.</text>
</comment>
<gene>
    <name evidence="2" type="ORF">AB3X52_00660</name>
</gene>
<feature type="transmembrane region" description="Helical" evidence="1">
    <location>
        <begin position="168"/>
        <end position="190"/>
    </location>
</feature>
<protein>
    <recommendedName>
        <fullName evidence="4">DUF998 domain-containing protein</fullName>
    </recommendedName>
</protein>
<dbReference type="RefSeq" id="WP_367990749.1">
    <property type="nucleotide sequence ID" value="NZ_JBFPJR010000001.1"/>
</dbReference>